<evidence type="ECO:0000313" key="2">
    <source>
        <dbReference type="EMBL" id="CAG6487607.1"/>
    </source>
</evidence>
<proteinExistence type="predicted"/>
<keyword evidence="1" id="KW-0472">Membrane</keyword>
<evidence type="ECO:0000256" key="1">
    <source>
        <dbReference type="SAM" id="Phobius"/>
    </source>
</evidence>
<protein>
    <submittedName>
        <fullName evidence="2">(northern house mosquito) hypothetical protein</fullName>
    </submittedName>
</protein>
<keyword evidence="1" id="KW-1133">Transmembrane helix</keyword>
<dbReference type="EMBL" id="HBUE01107020">
    <property type="protein sequence ID" value="CAG6487607.1"/>
    <property type="molecule type" value="Transcribed_RNA"/>
</dbReference>
<reference evidence="2" key="1">
    <citation type="submission" date="2021-05" db="EMBL/GenBank/DDBJ databases">
        <authorList>
            <person name="Alioto T."/>
            <person name="Alioto T."/>
            <person name="Gomez Garrido J."/>
        </authorList>
    </citation>
    <scope>NUCLEOTIDE SEQUENCE</scope>
</reference>
<dbReference type="InterPro" id="IPR036779">
    <property type="entry name" value="LysM_dom_sf"/>
</dbReference>
<accession>A0A8D8C668</accession>
<keyword evidence="1" id="KW-0812">Transmembrane</keyword>
<feature type="transmembrane region" description="Helical" evidence="1">
    <location>
        <begin position="79"/>
        <end position="96"/>
    </location>
</feature>
<name>A0A8D8C668_CULPI</name>
<sequence>MEDETIFGEKQSIRDSARTLKKYGSISGSSSGNSCGVAASGSRSPALLATEALIRHDVDRTDTLQGIALKYGCSVSRPLFLSFFFYYILYLIFYHMCVEPCTQRYITPDCFMMIFVN</sequence>
<dbReference type="AlphaFoldDB" id="A0A8D8C668"/>
<dbReference type="Gene3D" id="3.10.350.10">
    <property type="entry name" value="LysM domain"/>
    <property type="match status" value="1"/>
</dbReference>
<organism evidence="2">
    <name type="scientific">Culex pipiens</name>
    <name type="common">House mosquito</name>
    <dbReference type="NCBI Taxonomy" id="7175"/>
    <lineage>
        <taxon>Eukaryota</taxon>
        <taxon>Metazoa</taxon>
        <taxon>Ecdysozoa</taxon>
        <taxon>Arthropoda</taxon>
        <taxon>Hexapoda</taxon>
        <taxon>Insecta</taxon>
        <taxon>Pterygota</taxon>
        <taxon>Neoptera</taxon>
        <taxon>Endopterygota</taxon>
        <taxon>Diptera</taxon>
        <taxon>Nematocera</taxon>
        <taxon>Culicoidea</taxon>
        <taxon>Culicidae</taxon>
        <taxon>Culicinae</taxon>
        <taxon>Culicini</taxon>
        <taxon>Culex</taxon>
        <taxon>Culex</taxon>
    </lineage>
</organism>